<sequence length="160" mass="17796">MIDADARLAALRGPLLAELQETARPRRRKLALPALVAILTALIVWPSSASLAVERRDGWIELRIEDATASPETLTRELRDAGINGEVRVLAVPPHLVGKWVSFNQREPSSEGRVRFAPDTVRVQAIAVEDNTFVFMAGRAARPGEPYDWDGRKFREGVFK</sequence>
<organism evidence="2 3">
    <name type="scientific">Solirubrobacter deserti</name>
    <dbReference type="NCBI Taxonomy" id="2282478"/>
    <lineage>
        <taxon>Bacteria</taxon>
        <taxon>Bacillati</taxon>
        <taxon>Actinomycetota</taxon>
        <taxon>Thermoleophilia</taxon>
        <taxon>Solirubrobacterales</taxon>
        <taxon>Solirubrobacteraceae</taxon>
        <taxon>Solirubrobacter</taxon>
    </lineage>
</organism>
<dbReference type="EMBL" id="JAPCID010000006">
    <property type="protein sequence ID" value="MDA0136885.1"/>
    <property type="molecule type" value="Genomic_DNA"/>
</dbReference>
<protein>
    <submittedName>
        <fullName evidence="2">Uncharacterized protein</fullName>
    </submittedName>
</protein>
<name>A0ABT4REZ4_9ACTN</name>
<evidence type="ECO:0000313" key="2">
    <source>
        <dbReference type="EMBL" id="MDA0136885.1"/>
    </source>
</evidence>
<keyword evidence="1" id="KW-1133">Transmembrane helix</keyword>
<keyword evidence="1" id="KW-0812">Transmembrane</keyword>
<feature type="transmembrane region" description="Helical" evidence="1">
    <location>
        <begin position="30"/>
        <end position="47"/>
    </location>
</feature>
<proteinExistence type="predicted"/>
<evidence type="ECO:0000313" key="3">
    <source>
        <dbReference type="Proteomes" id="UP001147700"/>
    </source>
</evidence>
<keyword evidence="1" id="KW-0472">Membrane</keyword>
<keyword evidence="3" id="KW-1185">Reference proteome</keyword>
<evidence type="ECO:0000256" key="1">
    <source>
        <dbReference type="SAM" id="Phobius"/>
    </source>
</evidence>
<comment type="caution">
    <text evidence="2">The sequence shown here is derived from an EMBL/GenBank/DDBJ whole genome shotgun (WGS) entry which is preliminary data.</text>
</comment>
<dbReference type="RefSeq" id="WP_202953751.1">
    <property type="nucleotide sequence ID" value="NZ_JAPCID010000006.1"/>
</dbReference>
<reference evidence="2" key="1">
    <citation type="submission" date="2022-10" db="EMBL/GenBank/DDBJ databases">
        <title>The WGS of Solirubrobacter sp. CPCC 204708.</title>
        <authorList>
            <person name="Jiang Z."/>
        </authorList>
    </citation>
    <scope>NUCLEOTIDE SEQUENCE</scope>
    <source>
        <strain evidence="2">CPCC 204708</strain>
    </source>
</reference>
<gene>
    <name evidence="2" type="ORF">OJ962_05190</name>
</gene>
<dbReference type="Proteomes" id="UP001147700">
    <property type="component" value="Unassembled WGS sequence"/>
</dbReference>
<accession>A0ABT4REZ4</accession>